<organism evidence="2 3">
    <name type="scientific">Azospirillum melinis</name>
    <dbReference type="NCBI Taxonomy" id="328839"/>
    <lineage>
        <taxon>Bacteria</taxon>
        <taxon>Pseudomonadati</taxon>
        <taxon>Pseudomonadota</taxon>
        <taxon>Alphaproteobacteria</taxon>
        <taxon>Rhodospirillales</taxon>
        <taxon>Azospirillaceae</taxon>
        <taxon>Azospirillum</taxon>
    </lineage>
</organism>
<evidence type="ECO:0000313" key="2">
    <source>
        <dbReference type="EMBL" id="NUB00708.1"/>
    </source>
</evidence>
<evidence type="ECO:0000256" key="1">
    <source>
        <dbReference type="SAM" id="MobiDB-lite"/>
    </source>
</evidence>
<accession>A0ABX2KAT3</accession>
<dbReference type="RefSeq" id="WP_174471866.1">
    <property type="nucleotide sequence ID" value="NZ_JAGINN010000001.1"/>
</dbReference>
<evidence type="ECO:0000313" key="3">
    <source>
        <dbReference type="Proteomes" id="UP000605086"/>
    </source>
</evidence>
<protein>
    <recommendedName>
        <fullName evidence="4">Cyclase</fullName>
    </recommendedName>
</protein>
<dbReference type="Gene3D" id="3.30.530.20">
    <property type="match status" value="1"/>
</dbReference>
<evidence type="ECO:0008006" key="4">
    <source>
        <dbReference type="Google" id="ProtNLM"/>
    </source>
</evidence>
<feature type="region of interest" description="Disordered" evidence="1">
    <location>
        <begin position="264"/>
        <end position="286"/>
    </location>
</feature>
<dbReference type="SUPFAM" id="SSF55961">
    <property type="entry name" value="Bet v1-like"/>
    <property type="match status" value="1"/>
</dbReference>
<reference evidence="2 3" key="1">
    <citation type="submission" date="2019-10" db="EMBL/GenBank/DDBJ databases">
        <title>Genome sequence of Azospirillum melinis.</title>
        <authorList>
            <person name="Ambrosini A."/>
            <person name="Sant'Anna F.H."/>
            <person name="Cassan F.D."/>
            <person name="Souza E.M."/>
            <person name="Passaglia L.M.P."/>
        </authorList>
    </citation>
    <scope>NUCLEOTIDE SEQUENCE [LARGE SCALE GENOMIC DNA]</scope>
    <source>
        <strain evidence="2 3">TMCY0552</strain>
    </source>
</reference>
<comment type="caution">
    <text evidence="2">The sequence shown here is derived from an EMBL/GenBank/DDBJ whole genome shotgun (WGS) entry which is preliminary data.</text>
</comment>
<dbReference type="EMBL" id="WHOS01000018">
    <property type="protein sequence ID" value="NUB00708.1"/>
    <property type="molecule type" value="Genomic_DNA"/>
</dbReference>
<name>A0ABX2KAT3_9PROT</name>
<dbReference type="Pfam" id="PF10604">
    <property type="entry name" value="Polyketide_cyc2"/>
    <property type="match status" value="1"/>
</dbReference>
<gene>
    <name evidence="2" type="ORF">GBZ48_15585</name>
</gene>
<proteinExistence type="predicted"/>
<sequence>MASNSLTGRGRWPQPDSLLSGLGSGLAGAGPGGAATGGRWLAMVGGTALGVLGLQRSGWGGAVMALGGAGLFAAGALGLRPFGERSLGTAPDPGAWRHQGPATRRRSLTPERTQAVVTIASDAGTIFRFWRNFANLPKLMPQLERVDVLSATESRWIAKSATQAAKGAAKGAAGESAGEVPNWRCVLDRVDEDRLLTWHTVGETALPHRASLMLSPAPGDRGTEVRLTLVYRVPATEVAALLGVTPAGQAEEALRRLKQRVETGELSTIERQPRGGTSGPFREATE</sequence>
<keyword evidence="3" id="KW-1185">Reference proteome</keyword>
<dbReference type="InterPro" id="IPR019587">
    <property type="entry name" value="Polyketide_cyclase/dehydratase"/>
</dbReference>
<dbReference type="Proteomes" id="UP000605086">
    <property type="component" value="Unassembled WGS sequence"/>
</dbReference>
<dbReference type="InterPro" id="IPR023393">
    <property type="entry name" value="START-like_dom_sf"/>
</dbReference>